<gene>
    <name evidence="1" type="ORF">SG35_013805</name>
</gene>
<dbReference type="Proteomes" id="UP000032568">
    <property type="component" value="Chromosome"/>
</dbReference>
<dbReference type="Pfam" id="PF08883">
    <property type="entry name" value="DOPA_dioxygen"/>
    <property type="match status" value="1"/>
</dbReference>
<evidence type="ECO:0000313" key="2">
    <source>
        <dbReference type="Proteomes" id="UP000032568"/>
    </source>
</evidence>
<accession>A0AAE9YVH4</accession>
<sequence>MNNPKRPVNIHQAYHAHVYFEQETLHQAIRLCEQASKRFALKIGRVNQKPVGPHPKWSCQISFNDKDFDALIPWLDANRQQLTVLVHAVTGDDLRDHTEYVYWLGESIALDLSCFQDPA</sequence>
<dbReference type="InterPro" id="IPR014980">
    <property type="entry name" value="DOPA_dioxygen"/>
</dbReference>
<reference evidence="1 2" key="1">
    <citation type="journal article" date="2015" name="Genome Announc.">
        <title>Draft Genome Sequences of Marine Isolates of Thalassomonas viridans and Thalassomonas actiniarum.</title>
        <authorList>
            <person name="Olonade I."/>
            <person name="van Zyl L.J."/>
            <person name="Trindade M."/>
        </authorList>
    </citation>
    <scope>NUCLEOTIDE SEQUENCE [LARGE SCALE GENOMIC DNA]</scope>
    <source>
        <strain evidence="1 2">A5K-106</strain>
    </source>
</reference>
<dbReference type="Gene3D" id="3.30.70.1240">
    <property type="entry name" value="DOPA-like domains"/>
    <property type="match status" value="1"/>
</dbReference>
<proteinExistence type="predicted"/>
<dbReference type="InterPro" id="IPR023389">
    <property type="entry name" value="DOPA-like_sf"/>
</dbReference>
<dbReference type="KEGG" id="tact:SG35_013805"/>
<dbReference type="PANTHER" id="PTHR36423:SF2">
    <property type="entry name" value="AFR070WP"/>
    <property type="match status" value="1"/>
</dbReference>
<keyword evidence="2" id="KW-1185">Reference proteome</keyword>
<dbReference type="RefSeq" id="WP_044832781.1">
    <property type="nucleotide sequence ID" value="NZ_CP059735.1"/>
</dbReference>
<name>A0AAE9YVH4_9GAMM</name>
<dbReference type="AlphaFoldDB" id="A0AAE9YVH4"/>
<reference evidence="1 2" key="2">
    <citation type="journal article" date="2022" name="Mar. Drugs">
        <title>Bioassay-Guided Fractionation Leads to the Detection of Cholic Acid Generated by the Rare Thalassomonas sp.</title>
        <authorList>
            <person name="Pheiffer F."/>
            <person name="Schneider Y.K."/>
            <person name="Hansen E.H."/>
            <person name="Andersen J.H."/>
            <person name="Isaksson J."/>
            <person name="Busche T."/>
            <person name="R C."/>
            <person name="Kalinowski J."/>
            <person name="Zyl L.V."/>
            <person name="Trindade M."/>
        </authorList>
    </citation>
    <scope>NUCLEOTIDE SEQUENCE [LARGE SCALE GENOMIC DNA]</scope>
    <source>
        <strain evidence="1 2">A5K-106</strain>
    </source>
</reference>
<dbReference type="EMBL" id="CP059735">
    <property type="protein sequence ID" value="WDE01593.1"/>
    <property type="molecule type" value="Genomic_DNA"/>
</dbReference>
<evidence type="ECO:0000313" key="1">
    <source>
        <dbReference type="EMBL" id="WDE01593.1"/>
    </source>
</evidence>
<dbReference type="SUPFAM" id="SSF143410">
    <property type="entry name" value="DOPA-like"/>
    <property type="match status" value="1"/>
</dbReference>
<dbReference type="PIRSF" id="PIRSF028139">
    <property type="entry name" value="DOPA-diox_rel_Mll2280"/>
    <property type="match status" value="1"/>
</dbReference>
<protein>
    <submittedName>
        <fullName evidence="1">DOPA 4,5-dioxygenase family protein</fullName>
    </submittedName>
</protein>
<dbReference type="PANTHER" id="PTHR36423">
    <property type="entry name" value="AFR070WP"/>
    <property type="match status" value="1"/>
</dbReference>
<organism evidence="1 2">
    <name type="scientific">Thalassomonas actiniarum</name>
    <dbReference type="NCBI Taxonomy" id="485447"/>
    <lineage>
        <taxon>Bacteria</taxon>
        <taxon>Pseudomonadati</taxon>
        <taxon>Pseudomonadota</taxon>
        <taxon>Gammaproteobacteria</taxon>
        <taxon>Alteromonadales</taxon>
        <taxon>Colwelliaceae</taxon>
        <taxon>Thalassomonas</taxon>
    </lineage>
</organism>